<dbReference type="KEGG" id="hmo:HM1_1298"/>
<gene>
    <name evidence="3" type="ORF">HM1_1298</name>
</gene>
<evidence type="ECO:0000313" key="4">
    <source>
        <dbReference type="Proteomes" id="UP000008550"/>
    </source>
</evidence>
<keyword evidence="2" id="KW-0472">Membrane</keyword>
<keyword evidence="2" id="KW-0812">Transmembrane</keyword>
<proteinExistence type="predicted"/>
<dbReference type="OrthoDB" id="2087683at2"/>
<evidence type="ECO:0000256" key="1">
    <source>
        <dbReference type="SAM" id="MobiDB-lite"/>
    </source>
</evidence>
<dbReference type="Proteomes" id="UP000008550">
    <property type="component" value="Chromosome"/>
</dbReference>
<keyword evidence="2" id="KW-1133">Transmembrane helix</keyword>
<keyword evidence="4" id="KW-1185">Reference proteome</keyword>
<reference evidence="3 4" key="1">
    <citation type="journal article" date="2008" name="J. Bacteriol.">
        <title>The genome of Heliobacterium modesticaldum, a phototrophic representative of the Firmicutes containing the simplest photosynthetic apparatus.</title>
        <authorList>
            <person name="Sattley W.M."/>
            <person name="Madigan M.T."/>
            <person name="Swingley W.D."/>
            <person name="Cheung P.C."/>
            <person name="Clocksin K.M."/>
            <person name="Conrad A.L."/>
            <person name="Dejesa L.C."/>
            <person name="Honchak B.M."/>
            <person name="Jung D.O."/>
            <person name="Karbach L.E."/>
            <person name="Kurdoglu A."/>
            <person name="Lahiri S."/>
            <person name="Mastrian S.D."/>
            <person name="Page L.E."/>
            <person name="Taylor H.L."/>
            <person name="Wang Z.T."/>
            <person name="Raymond J."/>
            <person name="Chen M."/>
            <person name="Blankenship R.E."/>
            <person name="Touchman J.W."/>
        </authorList>
    </citation>
    <scope>NUCLEOTIDE SEQUENCE [LARGE SCALE GENOMIC DNA]</scope>
    <source>
        <strain evidence="4">ATCC 51547 / Ice1</strain>
    </source>
</reference>
<feature type="region of interest" description="Disordered" evidence="1">
    <location>
        <begin position="64"/>
        <end position="92"/>
    </location>
</feature>
<protein>
    <submittedName>
        <fullName evidence="3">Uncharacterized protein</fullName>
    </submittedName>
</protein>
<organism evidence="3 4">
    <name type="scientific">Heliobacterium modesticaldum (strain ATCC 51547 / Ice1)</name>
    <dbReference type="NCBI Taxonomy" id="498761"/>
    <lineage>
        <taxon>Bacteria</taxon>
        <taxon>Bacillati</taxon>
        <taxon>Bacillota</taxon>
        <taxon>Clostridia</taxon>
        <taxon>Eubacteriales</taxon>
        <taxon>Heliobacteriaceae</taxon>
        <taxon>Heliomicrobium</taxon>
    </lineage>
</organism>
<dbReference type="EMBL" id="CP000930">
    <property type="protein sequence ID" value="ABZ83279.1"/>
    <property type="molecule type" value="Genomic_DNA"/>
</dbReference>
<sequence length="92" mass="10363">MDRLTEIFLALRSAFTEPLEEKIRFESLHVELTSAEFFYLAITAYFIGGMVIGYLWAKSKYAPSRQTSSTDGAKPSYLDSGENPSDGNRIDE</sequence>
<accession>B0TGL8</accession>
<dbReference type="STRING" id="498761.HM1_1298"/>
<dbReference type="AlphaFoldDB" id="B0TGL8"/>
<name>B0TGL8_HELMI</name>
<feature type="transmembrane region" description="Helical" evidence="2">
    <location>
        <begin position="37"/>
        <end position="57"/>
    </location>
</feature>
<dbReference type="HOGENOM" id="CLU_2409227_0_0_9"/>
<evidence type="ECO:0000313" key="3">
    <source>
        <dbReference type="EMBL" id="ABZ83279.1"/>
    </source>
</evidence>
<evidence type="ECO:0000256" key="2">
    <source>
        <dbReference type="SAM" id="Phobius"/>
    </source>
</evidence>
<dbReference type="RefSeq" id="WP_012281813.1">
    <property type="nucleotide sequence ID" value="NC_010337.2"/>
</dbReference>